<feature type="transmembrane region" description="Helical" evidence="1">
    <location>
        <begin position="232"/>
        <end position="252"/>
    </location>
</feature>
<name>A0A7M1VU35_VIBPH</name>
<dbReference type="EMBL" id="MT898113">
    <property type="protein sequence ID" value="QOS18708.1"/>
    <property type="molecule type" value="Genomic_DNA"/>
</dbReference>
<evidence type="ECO:0000313" key="2">
    <source>
        <dbReference type="EMBL" id="QOS18708.1"/>
    </source>
</evidence>
<keyword evidence="1" id="KW-0812">Transmembrane</keyword>
<gene>
    <name evidence="2" type="ORF">VP99_00024</name>
</gene>
<evidence type="ECO:0000256" key="1">
    <source>
        <dbReference type="SAM" id="Phobius"/>
    </source>
</evidence>
<reference evidence="2" key="1">
    <citation type="submission" date="2020-08" db="EMBL/GenBank/DDBJ databases">
        <title>Genetic structure, function and evolution of capsule biosynthesis loci in Vibrio parahaemolyticus.</title>
        <authorList>
            <person name="Li L."/>
            <person name="Bian S."/>
        </authorList>
    </citation>
    <scope>NUCLEOTIDE SEQUENCE</scope>
    <source>
        <strain evidence="2">VP99</strain>
    </source>
</reference>
<feature type="transmembrane region" description="Helical" evidence="1">
    <location>
        <begin position="16"/>
        <end position="41"/>
    </location>
</feature>
<accession>A0A7M1VU35</accession>
<feature type="transmembrane region" description="Helical" evidence="1">
    <location>
        <begin position="198"/>
        <end position="220"/>
    </location>
</feature>
<keyword evidence="1" id="KW-1133">Transmembrane helix</keyword>
<feature type="transmembrane region" description="Helical" evidence="1">
    <location>
        <begin position="319"/>
        <end position="343"/>
    </location>
</feature>
<sequence length="400" mass="46403">MSSVFFISNRTRFLDFISLFFISIFLFFYPVFFIFFLIFVVSVINFGSNVKRFLGCLLIGAFFSLINLIKIPESDMLIYIEALNEIVKSSFYDVFNFSFVSLRSSEFVFNIYLYILSNIDLTGFLFSFLSVFIIYFNLGLTVFNLSYKKDIDFLVIVFSLFLCFVTFSLSGHLVRQYLAVSFILLGVSYIAVNKNRAYLLSLASIFIHNSLIPFVLFYPLIYAGTVKYGWKVMTFLSLSFSFVASSFVFLIKPYMEIGFVKDDGAIPIVLIVFDASVFFLFSFFVMKKKECFYVNALKIFPLFIMTASVLIITKDVPLLFLRFYFLVDFLRPVALALLFFSIIPKSGFRYSSLIFINIMSFSIFILRLDSSPWDYGFDGMSLLFFSNVSNFIDRVLYVWS</sequence>
<feature type="transmembrane region" description="Helical" evidence="1">
    <location>
        <begin position="350"/>
        <end position="368"/>
    </location>
</feature>
<feature type="transmembrane region" description="Helical" evidence="1">
    <location>
        <begin position="264"/>
        <end position="285"/>
    </location>
</feature>
<protein>
    <recommendedName>
        <fullName evidence="3">Polysaccharide polymerase</fullName>
    </recommendedName>
</protein>
<feature type="transmembrane region" description="Helical" evidence="1">
    <location>
        <begin position="151"/>
        <end position="169"/>
    </location>
</feature>
<proteinExistence type="predicted"/>
<dbReference type="AlphaFoldDB" id="A0A7M1VU35"/>
<evidence type="ECO:0008006" key="3">
    <source>
        <dbReference type="Google" id="ProtNLM"/>
    </source>
</evidence>
<organism evidence="2">
    <name type="scientific">Vibrio parahaemolyticus</name>
    <dbReference type="NCBI Taxonomy" id="670"/>
    <lineage>
        <taxon>Bacteria</taxon>
        <taxon>Pseudomonadati</taxon>
        <taxon>Pseudomonadota</taxon>
        <taxon>Gammaproteobacteria</taxon>
        <taxon>Vibrionales</taxon>
        <taxon>Vibrionaceae</taxon>
        <taxon>Vibrio</taxon>
    </lineage>
</organism>
<feature type="transmembrane region" description="Helical" evidence="1">
    <location>
        <begin position="292"/>
        <end position="313"/>
    </location>
</feature>
<dbReference type="RefSeq" id="WP_140101884.1">
    <property type="nucleotide sequence ID" value="NZ_JANFKN010000014.1"/>
</dbReference>
<feature type="transmembrane region" description="Helical" evidence="1">
    <location>
        <begin position="53"/>
        <end position="71"/>
    </location>
</feature>
<feature type="transmembrane region" description="Helical" evidence="1">
    <location>
        <begin position="123"/>
        <end position="145"/>
    </location>
</feature>
<keyword evidence="1" id="KW-0472">Membrane</keyword>